<keyword evidence="6" id="KW-1185">Reference proteome</keyword>
<dbReference type="Pfam" id="PF00078">
    <property type="entry name" value="RVT_1"/>
    <property type="match status" value="1"/>
</dbReference>
<dbReference type="EMBL" id="VSWD01000013">
    <property type="protein sequence ID" value="KAK3084078.1"/>
    <property type="molecule type" value="Genomic_DNA"/>
</dbReference>
<dbReference type="Pfam" id="PF15386">
    <property type="entry name" value="Tantalus"/>
    <property type="match status" value="1"/>
</dbReference>
<evidence type="ECO:0000256" key="3">
    <source>
        <dbReference type="SAM" id="MobiDB-lite"/>
    </source>
</evidence>
<dbReference type="InterPro" id="IPR000477">
    <property type="entry name" value="RT_dom"/>
</dbReference>
<feature type="region of interest" description="Disordered" evidence="3">
    <location>
        <begin position="1304"/>
        <end position="1373"/>
    </location>
</feature>
<dbReference type="Proteomes" id="UP001186944">
    <property type="component" value="Unassembled WGS sequence"/>
</dbReference>
<feature type="compositionally biased region" description="Polar residues" evidence="3">
    <location>
        <begin position="1096"/>
        <end position="1110"/>
    </location>
</feature>
<protein>
    <recommendedName>
        <fullName evidence="4">Reverse transcriptase domain-containing protein</fullName>
    </recommendedName>
</protein>
<feature type="compositionally biased region" description="Basic residues" evidence="3">
    <location>
        <begin position="1321"/>
        <end position="1334"/>
    </location>
</feature>
<dbReference type="Gene3D" id="3.60.10.10">
    <property type="entry name" value="Endonuclease/exonuclease/phosphatase"/>
    <property type="match status" value="1"/>
</dbReference>
<dbReference type="PROSITE" id="PS50878">
    <property type="entry name" value="RT_POL"/>
    <property type="match status" value="1"/>
</dbReference>
<evidence type="ECO:0000259" key="4">
    <source>
        <dbReference type="PROSITE" id="PS50878"/>
    </source>
</evidence>
<feature type="compositionally biased region" description="Polar residues" evidence="3">
    <location>
        <begin position="813"/>
        <end position="823"/>
    </location>
</feature>
<dbReference type="InterPro" id="IPR043502">
    <property type="entry name" value="DNA/RNA_pol_sf"/>
</dbReference>
<organism evidence="5 6">
    <name type="scientific">Pinctada imbricata</name>
    <name type="common">Atlantic pearl-oyster</name>
    <name type="synonym">Pinctada martensii</name>
    <dbReference type="NCBI Taxonomy" id="66713"/>
    <lineage>
        <taxon>Eukaryota</taxon>
        <taxon>Metazoa</taxon>
        <taxon>Spiralia</taxon>
        <taxon>Lophotrochozoa</taxon>
        <taxon>Mollusca</taxon>
        <taxon>Bivalvia</taxon>
        <taxon>Autobranchia</taxon>
        <taxon>Pteriomorphia</taxon>
        <taxon>Pterioida</taxon>
        <taxon>Pterioidea</taxon>
        <taxon>Pteriidae</taxon>
        <taxon>Pinctada</taxon>
    </lineage>
</organism>
<feature type="compositionally biased region" description="Low complexity" evidence="3">
    <location>
        <begin position="1041"/>
        <end position="1052"/>
    </location>
</feature>
<feature type="compositionally biased region" description="Basic and acidic residues" evidence="3">
    <location>
        <begin position="1358"/>
        <end position="1369"/>
    </location>
</feature>
<name>A0AA88XGI3_PINIB</name>
<feature type="region of interest" description="Disordered" evidence="3">
    <location>
        <begin position="1028"/>
        <end position="1110"/>
    </location>
</feature>
<feature type="region of interest" description="Disordered" evidence="3">
    <location>
        <begin position="1132"/>
        <end position="1160"/>
    </location>
</feature>
<feature type="region of interest" description="Disordered" evidence="3">
    <location>
        <begin position="1670"/>
        <end position="1703"/>
    </location>
</feature>
<feature type="compositionally biased region" description="Polar residues" evidence="3">
    <location>
        <begin position="1066"/>
        <end position="1088"/>
    </location>
</feature>
<dbReference type="PANTHER" id="PTHR31635:SF196">
    <property type="entry name" value="REVERSE TRANSCRIPTASE DOMAIN-CONTAINING PROTEIN-RELATED"/>
    <property type="match status" value="1"/>
</dbReference>
<comment type="caution">
    <text evidence="5">The sequence shown here is derived from an EMBL/GenBank/DDBJ whole genome shotgun (WGS) entry which is preliminary data.</text>
</comment>
<dbReference type="InterPro" id="IPR036691">
    <property type="entry name" value="Endo/exonu/phosph_ase_sf"/>
</dbReference>
<dbReference type="PANTHER" id="PTHR31635">
    <property type="entry name" value="REVERSE TRANSCRIPTASE DOMAIN-CONTAINING PROTEIN-RELATED"/>
    <property type="match status" value="1"/>
</dbReference>
<feature type="coiled-coil region" evidence="2">
    <location>
        <begin position="235"/>
        <end position="272"/>
    </location>
</feature>
<keyword evidence="2" id="KW-0175">Coiled coil</keyword>
<evidence type="ECO:0000313" key="6">
    <source>
        <dbReference type="Proteomes" id="UP001186944"/>
    </source>
</evidence>
<evidence type="ECO:0000313" key="5">
    <source>
        <dbReference type="EMBL" id="KAK3084078.1"/>
    </source>
</evidence>
<dbReference type="SUPFAM" id="SSF56219">
    <property type="entry name" value="DNase I-like"/>
    <property type="match status" value="1"/>
</dbReference>
<feature type="region of interest" description="Disordered" evidence="3">
    <location>
        <begin position="803"/>
        <end position="829"/>
    </location>
</feature>
<feature type="compositionally biased region" description="Polar residues" evidence="3">
    <location>
        <begin position="1685"/>
        <end position="1696"/>
    </location>
</feature>
<gene>
    <name evidence="5" type="ORF">FSP39_007782</name>
</gene>
<proteinExistence type="predicted"/>
<evidence type="ECO:0000256" key="2">
    <source>
        <dbReference type="SAM" id="Coils"/>
    </source>
</evidence>
<dbReference type="CDD" id="cd01650">
    <property type="entry name" value="RT_nLTR_like"/>
    <property type="match status" value="1"/>
</dbReference>
<dbReference type="InterPro" id="IPR028149">
    <property type="entry name" value="Tantalus-like"/>
</dbReference>
<sequence>MLINNKYTFLLINIYGPNNDNPDFYRKIRDLINNANTDFVILAGDFNLVIDPEKDYYNYKHINNPNARKVVLDLMEEFNLTDVWRVHNKESKGFTWSVRNPYKRARLDFFLVSDELMNIVESSQISPGYRTDHSLIEICLKFENQEKGRGFWRFNNSLLRDKKYIDKVKQEIEKTKRQYSLESEESNIEDNNETEESFSIDNKLFLDTLLMNIRGVTISYSSYLKKSKTDREKVLEAEINRIEKLINTNVELQNSLAELKEELENYRKEKMKGVMVRTRARWIEEGEKPSKYFCSMERRNYVNKTLTKLLDDNDRVITHQTEILDTIKSFYKDLYSSRDEILNDIDLNSTFSDSNIPKLNENQKLTLEGDLTMKEAGEVLRNMKNNKTPGPDGFTAEFFKFFWKDLGHFLLRAWNSAFETNELAISQRQGIITILPKGNKSRERLKNWRPISLLNVSYKILSGILAKRTKSVLPHLIHSDQKGFMAGRFIGDNTRTIYDILQLTKEKQIAGMLLLVDFEKAFDSISWKFMYNCLTFFGFGENYLKWIKILYKDTRLCVIQNGFFSEFFEIGRGCRQGDPISPYLFNICVEILGILIRENRSLKGIFLGSKEYRLLQYADDTCLFLDGSEKSLKSALDLLFQFSKFSGLKPNIEKTQVIWIGKKMGCKQRLCNNYQLNWNNTTFTALGITFSADVYNIENINFENKFCIIRSEITQWSKRNLTTLGKITVVKSLLLPKLTHLFFTLPCPKHSLLKEINDALFRYIWNNKRDKVSRKQMVKDYNEGGCRMIDIFAYAKAIKGSRRKSDTDPVDFKTNSDTGSPSSESRELMESMDINHTEDDVSDHSSLQRKPIRAMDEGITIQDDIMSHEMMGSLQIDLSGLQDECRPQDKREKRKKRRSLRFVGDITQQPEDVFGSAWLDASPESTQPLKKNRRRLSKKITIPPCSKITNIEEDSIELARSPEKESAKLQVTSVTPEVVLTIGNDDSKSVSIQNTTSTSFDLPSEVMHELPYSTPKCARFDNGCDKSTPYTPSQPIDGLNLSSTPDDPLSDSVYMTPMSEVKQKVTAKTTEKNVTTSTSKYTSRQFNRSSRKMTSGKKSQQQNEEISKQQTSGFMSICKSLAGKFMNFKKSSTDNCSNHSCHKADELQKEEETETLSKSENCEDVIKTDCETGDKCEKHSNEIKDLVDDSYDVNTGSENLVSSLSQNTPQKSREHDVNEVISPNSNSTQNMGSPPENTIVVKVEVHNHVGELHNVESQREKISDAEREMAISIVKPYIKYQPSQLDKELDKIIKIDEFGKEIPEGAKKKGRQPKGSLVRKTLPRRLTAPRKVRKGSSSDRKDEESAVVSPGGNADDFNASKESGREDRTSVTCKPNCTKLTESNIEYKTELVGVVSNLEVKKELDIEGVDEVDGGSIGCMKAVDTKTGKDERMEEDSTEQGCDSCDLMKSNDTSDANSSFNKNGYTGILKDLVKEEPMISEGNTSVCAEEGSEKSTKLVSEHCEESATFHQENFVVDGNIPNCEDSDIKSALLSSSVSKVCEEKLHYEPCMTDCNNENEELSFKTADKLPSNNDLEPKKSVADIFADLDCGDVTNESVDSQLKMRYKKRRRRSLDVALAIESKELLADMPDIDCENSEISVQGRRSRRIRRKSLELCKGALRHNIQERHSSLSAVSSVDNEESIESSSPANEVTTPENEDDTSNTVLSEIDLCLNVGPKLKTYGKRKRTESSQDIENLYLNKNYQAPAEKKWETIFESPNINKSNLLGKRKMKRSLEFDINLVYHVPPLKQKKRVQKAMKNGWNPKRKKYQTLADDFVVEKISEMDKLLAE</sequence>
<accession>A0AA88XGI3</accession>
<evidence type="ECO:0000256" key="1">
    <source>
        <dbReference type="ARBA" id="ARBA00022553"/>
    </source>
</evidence>
<reference evidence="5" key="1">
    <citation type="submission" date="2019-08" db="EMBL/GenBank/DDBJ databases">
        <title>The improved chromosome-level genome for the pearl oyster Pinctada fucata martensii using PacBio sequencing and Hi-C.</title>
        <authorList>
            <person name="Zheng Z."/>
        </authorList>
    </citation>
    <scope>NUCLEOTIDE SEQUENCE</scope>
    <source>
        <strain evidence="5">ZZ-2019</strain>
        <tissue evidence="5">Adductor muscle</tissue>
    </source>
</reference>
<dbReference type="CDD" id="cd09076">
    <property type="entry name" value="L1-EN"/>
    <property type="match status" value="1"/>
</dbReference>
<dbReference type="SUPFAM" id="SSF56672">
    <property type="entry name" value="DNA/RNA polymerases"/>
    <property type="match status" value="1"/>
</dbReference>
<keyword evidence="1" id="KW-0597">Phosphoprotein</keyword>
<feature type="domain" description="Reverse transcriptase" evidence="4">
    <location>
        <begin position="416"/>
        <end position="690"/>
    </location>
</feature>